<dbReference type="Pfam" id="PF00773">
    <property type="entry name" value="RNB"/>
    <property type="match status" value="1"/>
</dbReference>
<feature type="domain" description="RNB" evidence="1">
    <location>
        <begin position="79"/>
        <end position="359"/>
    </location>
</feature>
<dbReference type="Proteomes" id="UP000007797">
    <property type="component" value="Unassembled WGS sequence"/>
</dbReference>
<dbReference type="InterPro" id="IPR001900">
    <property type="entry name" value="RNase_II/R"/>
</dbReference>
<evidence type="ECO:0000313" key="2">
    <source>
        <dbReference type="EMBL" id="EGG20689.1"/>
    </source>
</evidence>
<evidence type="ECO:0000259" key="1">
    <source>
        <dbReference type="SMART" id="SM00955"/>
    </source>
</evidence>
<dbReference type="InterPro" id="IPR012340">
    <property type="entry name" value="NA-bd_OB-fold"/>
</dbReference>
<dbReference type="SMART" id="SM00955">
    <property type="entry name" value="RNB"/>
    <property type="match status" value="1"/>
</dbReference>
<dbReference type="GeneID" id="14873762"/>
<protein>
    <recommendedName>
        <fullName evidence="1">RNB domain-containing protein</fullName>
    </recommendedName>
</protein>
<dbReference type="EMBL" id="GL883010">
    <property type="protein sequence ID" value="EGG20689.1"/>
    <property type="molecule type" value="Genomic_DNA"/>
</dbReference>
<organism evidence="2 3">
    <name type="scientific">Cavenderia fasciculata</name>
    <name type="common">Slime mold</name>
    <name type="synonym">Dictyostelium fasciculatum</name>
    <dbReference type="NCBI Taxonomy" id="261658"/>
    <lineage>
        <taxon>Eukaryota</taxon>
        <taxon>Amoebozoa</taxon>
        <taxon>Evosea</taxon>
        <taxon>Eumycetozoa</taxon>
        <taxon>Dictyostelia</taxon>
        <taxon>Acytosteliales</taxon>
        <taxon>Cavenderiaceae</taxon>
        <taxon>Cavenderia</taxon>
    </lineage>
</organism>
<dbReference type="SUPFAM" id="SSF50249">
    <property type="entry name" value="Nucleic acid-binding proteins"/>
    <property type="match status" value="1"/>
</dbReference>
<gene>
    <name evidence="2" type="ORF">DFA_00550</name>
</gene>
<proteinExistence type="predicted"/>
<name>F4PSE3_CACFS</name>
<accession>F4PSE3</accession>
<reference evidence="3" key="1">
    <citation type="journal article" date="2011" name="Genome Res.">
        <title>Phylogeny-wide analysis of social amoeba genomes highlights ancient origins for complex intercellular communication.</title>
        <authorList>
            <person name="Heidel A.J."/>
            <person name="Lawal H.M."/>
            <person name="Felder M."/>
            <person name="Schilde C."/>
            <person name="Helps N.R."/>
            <person name="Tunggal B."/>
            <person name="Rivero F."/>
            <person name="John U."/>
            <person name="Schleicher M."/>
            <person name="Eichinger L."/>
            <person name="Platzer M."/>
            <person name="Noegel A.A."/>
            <person name="Schaap P."/>
            <person name="Gloeckner G."/>
        </authorList>
    </citation>
    <scope>NUCLEOTIDE SEQUENCE [LARGE SCALE GENOMIC DNA]</scope>
    <source>
        <strain evidence="3">SH3</strain>
    </source>
</reference>
<dbReference type="KEGG" id="dfa:DFA_00550"/>
<keyword evidence="3" id="KW-1185">Reference proteome</keyword>
<sequence length="459" mass="52849">MKKNEKDIPELILKLIKHLENNLQRSIKTPKTENKYEGRLLATTNYGMHPPFEQFVPPSKPNRFGPISKHHTTPSYRIRSPLTPSKDDIALGLYQENNKEYLLIHVPNISNIMETNDFINGWAAKRGQAVELSKSIVPMIPFVLTDYIRMKPNISSKCWTFQIELDKKTRGIKTDPETMEISHFKLYPSKVDNIVMVDSPTDMPPQQLQQIHRILKMRNGSRTQSLFSSPDYRGRYVYNSETDSHEFVASCLASFMVTEATITANHLASVYCLQNKLSIPHIGQPNPNPSQFRIETLGRVYNQKAVLHEYSKLYRPDKITLSNQRHFTYNLSTYTGFASPSSYYLDIFVQKQIAAFQIDPQEMVLSQDHQALESLTLHLDNSMKRIRDYNDKIKYKILTDNLKLSNKPIEGYMLPVDVNNELVQGFFIPSIGLSVNVSLSEPMKPSRRLHKINIDSIIE</sequence>
<dbReference type="RefSeq" id="XP_004358539.1">
    <property type="nucleotide sequence ID" value="XM_004358482.1"/>
</dbReference>
<dbReference type="AlphaFoldDB" id="F4PSE3"/>
<dbReference type="GO" id="GO:0003723">
    <property type="term" value="F:RNA binding"/>
    <property type="evidence" value="ECO:0007669"/>
    <property type="project" value="InterPro"/>
</dbReference>
<evidence type="ECO:0000313" key="3">
    <source>
        <dbReference type="Proteomes" id="UP000007797"/>
    </source>
</evidence>
<dbReference type="GO" id="GO:0004540">
    <property type="term" value="F:RNA nuclease activity"/>
    <property type="evidence" value="ECO:0007669"/>
    <property type="project" value="InterPro"/>
</dbReference>